<dbReference type="InterPro" id="IPR003395">
    <property type="entry name" value="RecF/RecN/SMC_N"/>
</dbReference>
<feature type="coiled-coil region" evidence="2">
    <location>
        <begin position="721"/>
        <end position="748"/>
    </location>
</feature>
<dbReference type="OrthoDB" id="10255539at2759"/>
<dbReference type="Gene3D" id="3.30.70.1620">
    <property type="match status" value="1"/>
</dbReference>
<dbReference type="GO" id="GO:0016887">
    <property type="term" value="F:ATP hydrolysis activity"/>
    <property type="evidence" value="ECO:0007669"/>
    <property type="project" value="InterPro"/>
</dbReference>
<dbReference type="GO" id="GO:0007059">
    <property type="term" value="P:chromosome segregation"/>
    <property type="evidence" value="ECO:0007669"/>
    <property type="project" value="UniProtKB-ARBA"/>
</dbReference>
<organism evidence="4 5">
    <name type="scientific">Nosema granulosis</name>
    <dbReference type="NCBI Taxonomy" id="83296"/>
    <lineage>
        <taxon>Eukaryota</taxon>
        <taxon>Fungi</taxon>
        <taxon>Fungi incertae sedis</taxon>
        <taxon>Microsporidia</taxon>
        <taxon>Nosematidae</taxon>
        <taxon>Nosema</taxon>
    </lineage>
</organism>
<dbReference type="PANTHER" id="PTHR43977">
    <property type="entry name" value="STRUCTURAL MAINTENANCE OF CHROMOSOMES PROTEIN 3"/>
    <property type="match status" value="1"/>
</dbReference>
<dbReference type="SUPFAM" id="SSF75553">
    <property type="entry name" value="Smc hinge domain"/>
    <property type="match status" value="1"/>
</dbReference>
<dbReference type="SUPFAM" id="SSF52540">
    <property type="entry name" value="P-loop containing nucleoside triphosphate hydrolases"/>
    <property type="match status" value="1"/>
</dbReference>
<dbReference type="Gene3D" id="3.40.50.300">
    <property type="entry name" value="P-loop containing nucleotide triphosphate hydrolases"/>
    <property type="match status" value="2"/>
</dbReference>
<dbReference type="Pfam" id="PF02463">
    <property type="entry name" value="SMC_N"/>
    <property type="match status" value="1"/>
</dbReference>
<dbReference type="InterPro" id="IPR010935">
    <property type="entry name" value="SMC_hinge"/>
</dbReference>
<keyword evidence="1 2" id="KW-0175">Coiled coil</keyword>
<dbReference type="Proteomes" id="UP000740883">
    <property type="component" value="Unassembled WGS sequence"/>
</dbReference>
<feature type="coiled-coil region" evidence="2">
    <location>
        <begin position="648"/>
        <end position="689"/>
    </location>
</feature>
<dbReference type="GO" id="GO:0051276">
    <property type="term" value="P:chromosome organization"/>
    <property type="evidence" value="ECO:0007669"/>
    <property type="project" value="InterPro"/>
</dbReference>
<evidence type="ECO:0000259" key="3">
    <source>
        <dbReference type="SMART" id="SM00968"/>
    </source>
</evidence>
<evidence type="ECO:0000256" key="1">
    <source>
        <dbReference type="ARBA" id="ARBA00023054"/>
    </source>
</evidence>
<reference evidence="4 5" key="1">
    <citation type="journal article" date="2020" name="Genome Biol. Evol.">
        <title>Comparative genomics of strictly vertically transmitted, feminizing microsporidia endosymbionts of amphipod crustaceans.</title>
        <authorList>
            <person name="Cormier A."/>
            <person name="Chebbi M.A."/>
            <person name="Giraud I."/>
            <person name="Wattier R."/>
            <person name="Teixeira M."/>
            <person name="Gilbert C."/>
            <person name="Rigaud T."/>
            <person name="Cordaux R."/>
        </authorList>
    </citation>
    <scope>NUCLEOTIDE SEQUENCE [LARGE SCALE GENOMIC DNA]</scope>
    <source>
        <strain evidence="4 5">Ou3-Ou53</strain>
    </source>
</reference>
<dbReference type="GO" id="GO:0005524">
    <property type="term" value="F:ATP binding"/>
    <property type="evidence" value="ECO:0007669"/>
    <property type="project" value="InterPro"/>
</dbReference>
<dbReference type="Gene3D" id="1.20.1060.20">
    <property type="match status" value="1"/>
</dbReference>
<protein>
    <submittedName>
        <fullName evidence="4">Structural maintenance of chromosomes protein 2</fullName>
    </submittedName>
</protein>
<dbReference type="InterPro" id="IPR036277">
    <property type="entry name" value="SMC_hinge_sf"/>
</dbReference>
<feature type="coiled-coil region" evidence="2">
    <location>
        <begin position="791"/>
        <end position="818"/>
    </location>
</feature>
<evidence type="ECO:0000256" key="2">
    <source>
        <dbReference type="SAM" id="Coils"/>
    </source>
</evidence>
<dbReference type="GO" id="GO:0005694">
    <property type="term" value="C:chromosome"/>
    <property type="evidence" value="ECO:0007669"/>
    <property type="project" value="InterPro"/>
</dbReference>
<dbReference type="Pfam" id="PF06470">
    <property type="entry name" value="SMC_hinge"/>
    <property type="match status" value="1"/>
</dbReference>
<accession>A0A9P6H024</accession>
<dbReference type="PIRSF" id="PIRSF005719">
    <property type="entry name" value="SMC"/>
    <property type="match status" value="1"/>
</dbReference>
<evidence type="ECO:0000313" key="4">
    <source>
        <dbReference type="EMBL" id="KAF9763675.1"/>
    </source>
</evidence>
<dbReference type="EMBL" id="SBJO01000062">
    <property type="protein sequence ID" value="KAF9763675.1"/>
    <property type="molecule type" value="Genomic_DNA"/>
</dbReference>
<proteinExistence type="predicted"/>
<comment type="caution">
    <text evidence="4">The sequence shown here is derived from an EMBL/GenBank/DDBJ whole genome shotgun (WGS) entry which is preliminary data.</text>
</comment>
<name>A0A9P6H024_9MICR</name>
<feature type="coiled-coil region" evidence="2">
    <location>
        <begin position="176"/>
        <end position="323"/>
    </location>
</feature>
<feature type="domain" description="SMC hinge" evidence="3">
    <location>
        <begin position="424"/>
        <end position="538"/>
    </location>
</feature>
<dbReference type="InterPro" id="IPR024704">
    <property type="entry name" value="SMC"/>
</dbReference>
<dbReference type="InterPro" id="IPR027417">
    <property type="entry name" value="P-loop_NTPase"/>
</dbReference>
<dbReference type="AlphaFoldDB" id="A0A9P6H024"/>
<keyword evidence="5" id="KW-1185">Reference proteome</keyword>
<sequence>MYIKDIILDGFKCYENTTVLRNLDKSYNAVTGLNGSGKSNVIDAIVFALGLESKKLLRATTMKDLINVHRKDCKVTLVLSNTEKEKSPPGYRDYDEITISRFLDSTGKSKFYLNNHGCSNGTVAKLCASIGINSEKGESFFIIMQGHITKVLNMKSKEIGTLIEETAGTRSYTKEKDKALQVLEKKEIKLKDVRDAMERRISPFYDRLLEEREAYIEQKNVEEKKRRCQEEIEILQKKIEKNERLKAIKELKECLASLEEDSKSLREVEEKIAELQQEEYDGDNVEIREMLEDEKIRLEDLKRRNLEKEIEDREKEIKNLEVENPLKVSLAELKAKETVILKNLRSTGGIFGDSDKISKMEELTNLRNEKIEIECKINSIKVDRDFSEERIKEMENLRVDEGEFQNISNRLNYLKSKINYPFIAGVFGTVGESISLVDEKYKEAIFTVLGSKSKHIIVQDEVVGGSLLKSADRRISVIPLNKIRTKLVSLEVSKKVRARGGINALELIRYDLGLKKAIEHVFGGFFVFEDRGEAKKACFELGVYCVTLDGIVYDPKGTVTGGKSVYKVEIISRKEIERLEASIQRSSRFRKADYERLLRQREMARERNILIEKAKALDIKIETLAQITGGGCNLKKDLDRVRIEIVRVAAEEKKIVGSRKRREILEEEIKDLQEKKKAVDLQIGESRKKIEDLLNKLREREVKKSSRRMSEKQVEGLEPKQKFLIRAISKMNNRISKLREQLGEVDLEVEMEVEMKEELDLEEKLYKAQQTLRSLGARKSIKMDPSNFNLLEKYDLDIRNLKDKIKKIERDKSNILASITNFDTLGVKEIEKAFSHINKKLGDFLRYFIKDADAKITQNGERNYELKVKIGDWKDSLVELSGGQRSLVALCLVFSMLTYKPAPFYIFDEIDAALDLSYTQSIGEIIKKEFHNAQFIIISLKNGMYDNANSVYKVFIKDGKSKIAQIK</sequence>
<feature type="coiled-coil region" evidence="2">
    <location>
        <begin position="363"/>
        <end position="397"/>
    </location>
</feature>
<dbReference type="SMART" id="SM00968">
    <property type="entry name" value="SMC_hinge"/>
    <property type="match status" value="1"/>
</dbReference>
<evidence type="ECO:0000313" key="5">
    <source>
        <dbReference type="Proteomes" id="UP000740883"/>
    </source>
</evidence>
<gene>
    <name evidence="4" type="primary">Smc2</name>
    <name evidence="4" type="ORF">NGRA_1132</name>
</gene>